<name>A0AAD7C059_9AGAR</name>
<organism evidence="3 4">
    <name type="scientific">Roridomyces roridus</name>
    <dbReference type="NCBI Taxonomy" id="1738132"/>
    <lineage>
        <taxon>Eukaryota</taxon>
        <taxon>Fungi</taxon>
        <taxon>Dikarya</taxon>
        <taxon>Basidiomycota</taxon>
        <taxon>Agaricomycotina</taxon>
        <taxon>Agaricomycetes</taxon>
        <taxon>Agaricomycetidae</taxon>
        <taxon>Agaricales</taxon>
        <taxon>Marasmiineae</taxon>
        <taxon>Mycenaceae</taxon>
        <taxon>Roridomyces</taxon>
    </lineage>
</organism>
<dbReference type="EMBL" id="JARKIF010000007">
    <property type="protein sequence ID" value="KAJ7634515.1"/>
    <property type="molecule type" value="Genomic_DNA"/>
</dbReference>
<dbReference type="InterPro" id="IPR000210">
    <property type="entry name" value="BTB/POZ_dom"/>
</dbReference>
<comment type="caution">
    <text evidence="3">The sequence shown here is derived from an EMBL/GenBank/DDBJ whole genome shotgun (WGS) entry which is preliminary data.</text>
</comment>
<protein>
    <recommendedName>
        <fullName evidence="2">BTB domain-containing protein</fullName>
    </recommendedName>
</protein>
<dbReference type="Pfam" id="PF00651">
    <property type="entry name" value="BTB"/>
    <property type="match status" value="1"/>
</dbReference>
<evidence type="ECO:0000313" key="4">
    <source>
        <dbReference type="Proteomes" id="UP001221142"/>
    </source>
</evidence>
<evidence type="ECO:0000313" key="3">
    <source>
        <dbReference type="EMBL" id="KAJ7634515.1"/>
    </source>
</evidence>
<sequence length="243" mass="27879">MSDSPPSAKRQRTEEPTAHEITPIRSKIWMPFGDLVLQVESTQFRVNRDILARHSPVFAGMLSVPQPPDEPTLEGCPIVILSGDSAKDWELLLEALYEPIPLIGYRNKLFNDVERSDDYHVVLHPELKKLLAVGFEKMMTYQLREYEWLENDTIVPSSSCVTLQSCIRRRVHLRRVLTWNKRTANIRFFMLHAWQDDWGQALCNRCAKAFEDTFIASGAKAWEALPAFFGFSGWAELTPPTDS</sequence>
<reference evidence="3" key="1">
    <citation type="submission" date="2023-03" db="EMBL/GenBank/DDBJ databases">
        <title>Massive genome expansion in bonnet fungi (Mycena s.s.) driven by repeated elements and novel gene families across ecological guilds.</title>
        <authorList>
            <consortium name="Lawrence Berkeley National Laboratory"/>
            <person name="Harder C.B."/>
            <person name="Miyauchi S."/>
            <person name="Viragh M."/>
            <person name="Kuo A."/>
            <person name="Thoen E."/>
            <person name="Andreopoulos B."/>
            <person name="Lu D."/>
            <person name="Skrede I."/>
            <person name="Drula E."/>
            <person name="Henrissat B."/>
            <person name="Morin E."/>
            <person name="Kohler A."/>
            <person name="Barry K."/>
            <person name="LaButti K."/>
            <person name="Morin E."/>
            <person name="Salamov A."/>
            <person name="Lipzen A."/>
            <person name="Mereny Z."/>
            <person name="Hegedus B."/>
            <person name="Baldrian P."/>
            <person name="Stursova M."/>
            <person name="Weitz H."/>
            <person name="Taylor A."/>
            <person name="Grigoriev I.V."/>
            <person name="Nagy L.G."/>
            <person name="Martin F."/>
            <person name="Kauserud H."/>
        </authorList>
    </citation>
    <scope>NUCLEOTIDE SEQUENCE</scope>
    <source>
        <strain evidence="3">9284</strain>
    </source>
</reference>
<dbReference type="SUPFAM" id="SSF54695">
    <property type="entry name" value="POZ domain"/>
    <property type="match status" value="1"/>
</dbReference>
<feature type="domain" description="BTB" evidence="2">
    <location>
        <begin position="33"/>
        <end position="97"/>
    </location>
</feature>
<dbReference type="InterPro" id="IPR011333">
    <property type="entry name" value="SKP1/BTB/POZ_sf"/>
</dbReference>
<keyword evidence="4" id="KW-1185">Reference proteome</keyword>
<dbReference type="PROSITE" id="PS50097">
    <property type="entry name" value="BTB"/>
    <property type="match status" value="1"/>
</dbReference>
<gene>
    <name evidence="3" type="ORF">FB45DRAFT_1002125</name>
</gene>
<dbReference type="Gene3D" id="3.30.710.10">
    <property type="entry name" value="Potassium Channel Kv1.1, Chain A"/>
    <property type="match status" value="1"/>
</dbReference>
<proteinExistence type="predicted"/>
<evidence type="ECO:0000259" key="2">
    <source>
        <dbReference type="PROSITE" id="PS50097"/>
    </source>
</evidence>
<dbReference type="Proteomes" id="UP001221142">
    <property type="component" value="Unassembled WGS sequence"/>
</dbReference>
<feature type="region of interest" description="Disordered" evidence="1">
    <location>
        <begin position="1"/>
        <end position="20"/>
    </location>
</feature>
<dbReference type="CDD" id="cd18186">
    <property type="entry name" value="BTB_POZ_ZBTB_KLHL-like"/>
    <property type="match status" value="1"/>
</dbReference>
<dbReference type="AlphaFoldDB" id="A0AAD7C059"/>
<evidence type="ECO:0000256" key="1">
    <source>
        <dbReference type="SAM" id="MobiDB-lite"/>
    </source>
</evidence>
<accession>A0AAD7C059</accession>